<dbReference type="Proteomes" id="UP000036938">
    <property type="component" value="Unassembled WGS sequence"/>
</dbReference>
<comment type="caution">
    <text evidence="8">The sequence shown here is derived from an EMBL/GenBank/DDBJ whole genome shotgun (WGS) entry which is preliminary data.</text>
</comment>
<organism evidence="8 9">
    <name type="scientific">Pseudaestuariivita atlantica</name>
    <dbReference type="NCBI Taxonomy" id="1317121"/>
    <lineage>
        <taxon>Bacteria</taxon>
        <taxon>Pseudomonadati</taxon>
        <taxon>Pseudomonadota</taxon>
        <taxon>Alphaproteobacteria</taxon>
        <taxon>Rhodobacterales</taxon>
        <taxon>Paracoccaceae</taxon>
        <taxon>Pseudaestuariivita</taxon>
    </lineage>
</organism>
<dbReference type="AlphaFoldDB" id="A0A0L1JV78"/>
<evidence type="ECO:0000313" key="8">
    <source>
        <dbReference type="EMBL" id="KNG95671.1"/>
    </source>
</evidence>
<dbReference type="PATRIC" id="fig|1317121.7.peg.352"/>
<dbReference type="PROSITE" id="PS50893">
    <property type="entry name" value="ABC_TRANSPORTER_2"/>
    <property type="match status" value="1"/>
</dbReference>
<keyword evidence="3" id="KW-0201">Cytochrome c-type biogenesis</keyword>
<evidence type="ECO:0000256" key="4">
    <source>
        <dbReference type="ARBA" id="ARBA00022840"/>
    </source>
</evidence>
<keyword evidence="1" id="KW-0813">Transport</keyword>
<dbReference type="InterPro" id="IPR005895">
    <property type="entry name" value="ABC_transptr_haem_export_CcmA"/>
</dbReference>
<dbReference type="OrthoDB" id="9800654at2"/>
<dbReference type="GO" id="GO:0017004">
    <property type="term" value="P:cytochrome complex assembly"/>
    <property type="evidence" value="ECO:0007669"/>
    <property type="project" value="UniProtKB-KW"/>
</dbReference>
<dbReference type="SUPFAM" id="SSF52540">
    <property type="entry name" value="P-loop containing nucleoside triphosphate hydrolases"/>
    <property type="match status" value="1"/>
</dbReference>
<dbReference type="InterPro" id="IPR027417">
    <property type="entry name" value="P-loop_NTPase"/>
</dbReference>
<reference evidence="8 9" key="1">
    <citation type="journal article" date="2015" name="Int. J. Syst. Evol. Microbiol.">
        <title>Aestuariivita atlantica sp. nov., isolated from deep sea sediment of the Atlantic Ocean.</title>
        <authorList>
            <person name="Li G."/>
            <person name="Lai Q."/>
            <person name="Du Y."/>
            <person name="Liu X."/>
            <person name="Sun F."/>
            <person name="Shao Z."/>
        </authorList>
    </citation>
    <scope>NUCLEOTIDE SEQUENCE [LARGE SCALE GENOMIC DNA]</scope>
    <source>
        <strain evidence="8 9">22II-S11-z3</strain>
    </source>
</reference>
<keyword evidence="5" id="KW-1278">Translocase</keyword>
<evidence type="ECO:0000256" key="5">
    <source>
        <dbReference type="ARBA" id="ARBA00022967"/>
    </source>
</evidence>
<dbReference type="STRING" id="1317121.ATO11_01765"/>
<accession>A0A0L1JV78</accession>
<feature type="domain" description="ABC transporter" evidence="7">
    <location>
        <begin position="1"/>
        <end position="202"/>
    </location>
</feature>
<dbReference type="InterPro" id="IPR003593">
    <property type="entry name" value="AAA+_ATPase"/>
</dbReference>
<evidence type="ECO:0000313" key="9">
    <source>
        <dbReference type="Proteomes" id="UP000036938"/>
    </source>
</evidence>
<dbReference type="InterPro" id="IPR017871">
    <property type="entry name" value="ABC_transporter-like_CS"/>
</dbReference>
<dbReference type="SMART" id="SM00382">
    <property type="entry name" value="AAA"/>
    <property type="match status" value="1"/>
</dbReference>
<keyword evidence="9" id="KW-1185">Reference proteome</keyword>
<dbReference type="PANTHER" id="PTHR43499">
    <property type="entry name" value="ABC TRANSPORTER I FAMILY MEMBER 1"/>
    <property type="match status" value="1"/>
</dbReference>
<dbReference type="Pfam" id="PF00005">
    <property type="entry name" value="ABC_tran"/>
    <property type="match status" value="1"/>
</dbReference>
<evidence type="ECO:0000256" key="6">
    <source>
        <dbReference type="ARBA" id="ARBA00023136"/>
    </source>
</evidence>
<dbReference type="PROSITE" id="PS00211">
    <property type="entry name" value="ABC_TRANSPORTER_1"/>
    <property type="match status" value="1"/>
</dbReference>
<keyword evidence="2" id="KW-0547">Nucleotide-binding</keyword>
<dbReference type="GO" id="GO:0005524">
    <property type="term" value="F:ATP binding"/>
    <property type="evidence" value="ECO:0007669"/>
    <property type="project" value="UniProtKB-KW"/>
</dbReference>
<dbReference type="PANTHER" id="PTHR43499:SF1">
    <property type="entry name" value="ABC TRANSPORTER I FAMILY MEMBER 1"/>
    <property type="match status" value="1"/>
</dbReference>
<dbReference type="GO" id="GO:0016887">
    <property type="term" value="F:ATP hydrolysis activity"/>
    <property type="evidence" value="ECO:0007669"/>
    <property type="project" value="InterPro"/>
</dbReference>
<dbReference type="InterPro" id="IPR003439">
    <property type="entry name" value="ABC_transporter-like_ATP-bd"/>
</dbReference>
<keyword evidence="4" id="KW-0067">ATP-binding</keyword>
<evidence type="ECO:0000259" key="7">
    <source>
        <dbReference type="PROSITE" id="PS50893"/>
    </source>
</evidence>
<dbReference type="RefSeq" id="WP_050529408.1">
    <property type="nucleotide sequence ID" value="NZ_AQQZ01000001.1"/>
</dbReference>
<proteinExistence type="predicted"/>
<dbReference type="EMBL" id="AQQZ01000001">
    <property type="protein sequence ID" value="KNG95671.1"/>
    <property type="molecule type" value="Genomic_DNA"/>
</dbReference>
<protein>
    <submittedName>
        <fullName evidence="8">Cytochrome C biogenesis protein CcmA</fullName>
    </submittedName>
</protein>
<dbReference type="GO" id="GO:0022857">
    <property type="term" value="F:transmembrane transporter activity"/>
    <property type="evidence" value="ECO:0007669"/>
    <property type="project" value="InterPro"/>
</dbReference>
<gene>
    <name evidence="8" type="ORF">ATO11_01765</name>
</gene>
<evidence type="ECO:0000256" key="3">
    <source>
        <dbReference type="ARBA" id="ARBA00022748"/>
    </source>
</evidence>
<dbReference type="NCBIfam" id="TIGR01189">
    <property type="entry name" value="ccmA"/>
    <property type="match status" value="1"/>
</dbReference>
<name>A0A0L1JV78_9RHOB</name>
<sequence length="202" mass="20934">MRAVDLAVGRGGTPVLEGLSFEVAAGEALILRGPNGAGKTTLLRTLVGLMPPMEGRVEADPDTLAYSGHADGIKPTLTVAENLSFWAQVFDAGGIEAALDAFDLRALADRPAGRLSAGQKRRLGLSRMLVADRAVWVMDEPTVSLDAATVEALAGLLRARLAAGGALIVATHIDIGLDARVLDVGPFRAAPRGPVGFDEAFA</sequence>
<evidence type="ECO:0000256" key="2">
    <source>
        <dbReference type="ARBA" id="ARBA00022741"/>
    </source>
</evidence>
<evidence type="ECO:0000256" key="1">
    <source>
        <dbReference type="ARBA" id="ARBA00022448"/>
    </source>
</evidence>
<keyword evidence="6" id="KW-0472">Membrane</keyword>
<dbReference type="Gene3D" id="3.40.50.300">
    <property type="entry name" value="P-loop containing nucleotide triphosphate hydrolases"/>
    <property type="match status" value="1"/>
</dbReference>